<organism evidence="3 4">
    <name type="scientific">Candidatus Lloydbacteria bacterium RIFOXYC12_FULL_46_25</name>
    <dbReference type="NCBI Taxonomy" id="1798670"/>
    <lineage>
        <taxon>Bacteria</taxon>
        <taxon>Candidatus Lloydiibacteriota</taxon>
    </lineage>
</organism>
<evidence type="ECO:0000313" key="3">
    <source>
        <dbReference type="EMBL" id="OGZ20497.1"/>
    </source>
</evidence>
<dbReference type="EMBL" id="MHLU01000013">
    <property type="protein sequence ID" value="OGZ20497.1"/>
    <property type="molecule type" value="Genomic_DNA"/>
</dbReference>
<feature type="region of interest" description="Disordered" evidence="1">
    <location>
        <begin position="139"/>
        <end position="159"/>
    </location>
</feature>
<feature type="transmembrane region" description="Helical" evidence="2">
    <location>
        <begin position="359"/>
        <end position="381"/>
    </location>
</feature>
<name>A0A1G2E3Q6_9BACT</name>
<reference evidence="3 4" key="1">
    <citation type="journal article" date="2016" name="Nat. Commun.">
        <title>Thousands of microbial genomes shed light on interconnected biogeochemical processes in an aquifer system.</title>
        <authorList>
            <person name="Anantharaman K."/>
            <person name="Brown C.T."/>
            <person name="Hug L.A."/>
            <person name="Sharon I."/>
            <person name="Castelle C.J."/>
            <person name="Probst A.J."/>
            <person name="Thomas B.C."/>
            <person name="Singh A."/>
            <person name="Wilkins M.J."/>
            <person name="Karaoz U."/>
            <person name="Brodie E.L."/>
            <person name="Williams K.H."/>
            <person name="Hubbard S.S."/>
            <person name="Banfield J.F."/>
        </authorList>
    </citation>
    <scope>NUCLEOTIDE SEQUENCE [LARGE SCALE GENOMIC DNA]</scope>
</reference>
<comment type="caution">
    <text evidence="3">The sequence shown here is derived from an EMBL/GenBank/DDBJ whole genome shotgun (WGS) entry which is preliminary data.</text>
</comment>
<sequence>MVTEELLNFVRAQFMGGMHPDEIERLLVGEGGWDKNDVEEAMTSLGLITAPSSLIPEKPAAPSVATSSFPPPQEKPEEVLPAPSSVVVEPAPPQEVPPPLVSENLDVVLTPDVAQPETSSPAKSEGEVHEDFLGIFANTEASPTPQPTVVTPPAEITPPVQSFDLSRVVTTPSAPSPTTAVEVQATAPTFTTPSPAESPVASIVVPPSSSPVNPAPVDSGFRLNLSALDNKESVPSVTESVAPAQSDPVLGKTIETKSVAEAWLQGARESKASTDADALASAPGAVKENKPAIHRTMGSDILLRGTGAAIAGVPSLLPQEEKLEEPPVVKATPPAPEKPKTPVTPLAEDLMRRNKIKKILLITIGVIAVLGVLAGAVLFFMKTKAPDKGTLFDTVLTNFLASSAFAYKGEGMLDLGLSVETEAGAQNGVMKFALAYGGALQNTPNGYGDGIHRVNLKGGLQSGEFMWSTDIDTDIKVVGNILYFHVLALPDSADMDPDVLQTYWIQVNLSDIAKELALNGVAAAEEGYGNFGGSSADTSFNALIKKSMPFTAGDLIEEQGTSGSVLHYALKADPDRMIELVSLLSRKYMNKDLVLTDEKKLRLKDALAKMTGDVWVNSETGTLMKLTISGNFDDEMFDMHVKGPMALSFDFSDFNKAVTTSAPTPVLTLEELQTRTADYKKVKEKRARDQVKLDRLSFIKDALALYYDENKKYPATLTQLEQSGKLATSSVDSIVLKQYAYAAYIKDGVFTKAGRCTTKGKTCEFYHLGINLDDVMNPVLEGDIDHVDDVLGSDVSGCAGETDVACYDITPAFGQPLLMETVEQGSSTATTSPAM</sequence>
<keyword evidence="2" id="KW-0812">Transmembrane</keyword>
<proteinExistence type="predicted"/>
<evidence type="ECO:0000256" key="2">
    <source>
        <dbReference type="SAM" id="Phobius"/>
    </source>
</evidence>
<evidence type="ECO:0000313" key="4">
    <source>
        <dbReference type="Proteomes" id="UP000178106"/>
    </source>
</evidence>
<protein>
    <submittedName>
        <fullName evidence="3">Uncharacterized protein</fullName>
    </submittedName>
</protein>
<dbReference type="Proteomes" id="UP000178106">
    <property type="component" value="Unassembled WGS sequence"/>
</dbReference>
<gene>
    <name evidence="3" type="ORF">A2494_04120</name>
</gene>
<dbReference type="AlphaFoldDB" id="A0A1G2E3Q6"/>
<accession>A0A1G2E3Q6</accession>
<feature type="region of interest" description="Disordered" evidence="1">
    <location>
        <begin position="53"/>
        <end position="82"/>
    </location>
</feature>
<keyword evidence="2" id="KW-1133">Transmembrane helix</keyword>
<keyword evidence="2" id="KW-0472">Membrane</keyword>
<evidence type="ECO:0000256" key="1">
    <source>
        <dbReference type="SAM" id="MobiDB-lite"/>
    </source>
</evidence>